<feature type="chain" id="PRO_5030985271" description="Secreted protein" evidence="1">
    <location>
        <begin position="34"/>
        <end position="66"/>
    </location>
</feature>
<evidence type="ECO:0000256" key="1">
    <source>
        <dbReference type="SAM" id="SignalP"/>
    </source>
</evidence>
<name>A0A7R9I2Q5_9NEOP</name>
<organism evidence="2">
    <name type="scientific">Timema bartmani</name>
    <dbReference type="NCBI Taxonomy" id="61472"/>
    <lineage>
        <taxon>Eukaryota</taxon>
        <taxon>Metazoa</taxon>
        <taxon>Ecdysozoa</taxon>
        <taxon>Arthropoda</taxon>
        <taxon>Hexapoda</taxon>
        <taxon>Insecta</taxon>
        <taxon>Pterygota</taxon>
        <taxon>Neoptera</taxon>
        <taxon>Polyneoptera</taxon>
        <taxon>Phasmatodea</taxon>
        <taxon>Timematodea</taxon>
        <taxon>Timematoidea</taxon>
        <taxon>Timematidae</taxon>
        <taxon>Timema</taxon>
    </lineage>
</organism>
<keyword evidence="1" id="KW-0732">Signal</keyword>
<accession>A0A7R9I2Q5</accession>
<dbReference type="EMBL" id="OD566632">
    <property type="protein sequence ID" value="CAD7444398.1"/>
    <property type="molecule type" value="Genomic_DNA"/>
</dbReference>
<evidence type="ECO:0000313" key="2">
    <source>
        <dbReference type="EMBL" id="CAD7444398.1"/>
    </source>
</evidence>
<feature type="signal peptide" evidence="1">
    <location>
        <begin position="1"/>
        <end position="33"/>
    </location>
</feature>
<protein>
    <recommendedName>
        <fullName evidence="3">Secreted protein</fullName>
    </recommendedName>
</protein>
<gene>
    <name evidence="2" type="ORF">TBIB3V08_LOCUS6778</name>
</gene>
<reference evidence="2" key="1">
    <citation type="submission" date="2020-11" db="EMBL/GenBank/DDBJ databases">
        <authorList>
            <person name="Tran Van P."/>
        </authorList>
    </citation>
    <scope>NUCLEOTIDE SEQUENCE</scope>
</reference>
<dbReference type="AlphaFoldDB" id="A0A7R9I2Q5"/>
<sequence>MKALGRQALALLVAQGRMLHAVIMLMKLHVALACIPNEILRQEEPLLHNSTSKDKICAYIIILDTS</sequence>
<evidence type="ECO:0008006" key="3">
    <source>
        <dbReference type="Google" id="ProtNLM"/>
    </source>
</evidence>
<proteinExistence type="predicted"/>